<dbReference type="Pfam" id="PF01866">
    <property type="entry name" value="Diphthamide_syn"/>
    <property type="match status" value="1"/>
</dbReference>
<evidence type="ECO:0000256" key="9">
    <source>
        <dbReference type="ARBA" id="ARBA00023014"/>
    </source>
</evidence>
<dbReference type="InterPro" id="IPR016435">
    <property type="entry name" value="DPH1/DPH2"/>
</dbReference>
<gene>
    <name evidence="12" type="ORF">ODALV1_LOCUS16194</name>
</gene>
<evidence type="ECO:0000256" key="10">
    <source>
        <dbReference type="ARBA" id="ARBA00048403"/>
    </source>
</evidence>
<dbReference type="NCBIfam" id="TIGR00322">
    <property type="entry name" value="diphth2_R"/>
    <property type="match status" value="1"/>
</dbReference>
<dbReference type="Proteomes" id="UP001642540">
    <property type="component" value="Unassembled WGS sequence"/>
</dbReference>
<dbReference type="EMBL" id="CAXLJM020000049">
    <property type="protein sequence ID" value="CAL8113838.1"/>
    <property type="molecule type" value="Genomic_DNA"/>
</dbReference>
<name>A0ABP1R1H9_9HEXA</name>
<accession>A0ABP1R1H9</accession>
<dbReference type="PANTHER" id="PTHR10762:SF1">
    <property type="entry name" value="2-(3-AMINO-3-CARBOXYPROPYL)HISTIDINE SYNTHASE SUBUNIT 1"/>
    <property type="match status" value="1"/>
</dbReference>
<comment type="catalytic activity">
    <reaction evidence="10 11">
        <text>L-histidyl-[translation elongation factor 2] + S-adenosyl-L-methionine = 2-[(3S)-amino-3-carboxypropyl]-L-histidyl-[translation elongation factor 2] + S-methyl-5'-thioadenosine + H(+)</text>
        <dbReference type="Rhea" id="RHEA:36783"/>
        <dbReference type="Rhea" id="RHEA-COMP:9748"/>
        <dbReference type="Rhea" id="RHEA-COMP:9749"/>
        <dbReference type="ChEBI" id="CHEBI:15378"/>
        <dbReference type="ChEBI" id="CHEBI:17509"/>
        <dbReference type="ChEBI" id="CHEBI:29979"/>
        <dbReference type="ChEBI" id="CHEBI:59789"/>
        <dbReference type="ChEBI" id="CHEBI:73995"/>
        <dbReference type="EC" id="2.5.1.108"/>
    </reaction>
</comment>
<dbReference type="SFLD" id="SFLDS00032">
    <property type="entry name" value="Radical_SAM_3-amino-3-carboxyp"/>
    <property type="match status" value="1"/>
</dbReference>
<sequence length="404" mass="44655">MPPPKRIAGISPLAQIKAIDESPEVIALVQKYLPPNYDFEIGKTVWRIRKTPHCKTVALQFPEGLLIFSTRIGDVLREITGVDVILMGDITYGACCVDDFTASMLGANLLVHYGHSCLVPTSVANKIETIYVFVTINFNIPAAVSSIGTLIESKLEEKSKKKGSIEVEGTTSKYPVSLVSTIQFANSLHPIKEKLEEKHNVAITIPRSKPLSSGEILGCTAPTVQDQLIIYVGDGRFHLEAMMMANPNTPAYRYDPYNTTLTNEEFNHNELNIKRGKAVCEIRSSENSRIGVVLGTLGRQGNPIPMEGVLEKLTSKGYNAFVVLMSEVMPAKLELFNNVSGWVQFCCPRLSIDWGDAFKVPVLTPYEAVHCCDDIKTYTGHPMDYYAYESGGNHTPNHKPCNKK</sequence>
<comment type="cofactor">
    <cofactor evidence="11">
        <name>[4Fe-4S] cluster</name>
        <dbReference type="ChEBI" id="CHEBI:49883"/>
    </cofactor>
    <text evidence="11">Binds 1 [4Fe-4S] cluster per subunit. The cluster is coordinated with 3 cysteines and an exchangeable S-adenosyl-L-methionine.</text>
</comment>
<evidence type="ECO:0000256" key="2">
    <source>
        <dbReference type="ARBA" id="ARBA00010173"/>
    </source>
</evidence>
<keyword evidence="11" id="KW-0004">4Fe-4S</keyword>
<dbReference type="InterPro" id="IPR042264">
    <property type="entry name" value="DPH1/DPH2_2"/>
</dbReference>
<dbReference type="Gene3D" id="3.40.50.11860">
    <property type="entry name" value="Diphthamide synthesis DPH1/DPH2 domain 3"/>
    <property type="match status" value="1"/>
</dbReference>
<keyword evidence="8" id="KW-0408">Iron</keyword>
<evidence type="ECO:0000256" key="5">
    <source>
        <dbReference type="ARBA" id="ARBA00022679"/>
    </source>
</evidence>
<evidence type="ECO:0000256" key="7">
    <source>
        <dbReference type="ARBA" id="ARBA00022723"/>
    </source>
</evidence>
<reference evidence="12 13" key="1">
    <citation type="submission" date="2024-08" db="EMBL/GenBank/DDBJ databases">
        <authorList>
            <person name="Cucini C."/>
            <person name="Frati F."/>
        </authorList>
    </citation>
    <scope>NUCLEOTIDE SEQUENCE [LARGE SCALE GENOMIC DNA]</scope>
</reference>
<keyword evidence="9" id="KW-0411">Iron-sulfur</keyword>
<comment type="pathway">
    <text evidence="1 11">Protein modification; peptidyl-diphthamide biosynthesis.</text>
</comment>
<evidence type="ECO:0000256" key="8">
    <source>
        <dbReference type="ARBA" id="ARBA00023004"/>
    </source>
</evidence>
<keyword evidence="13" id="KW-1185">Reference proteome</keyword>
<evidence type="ECO:0000256" key="11">
    <source>
        <dbReference type="PIRNR" id="PIRNR004967"/>
    </source>
</evidence>
<dbReference type="InterPro" id="IPR042265">
    <property type="entry name" value="DPH1/DPH2_3"/>
</dbReference>
<comment type="caution">
    <text evidence="12">The sequence shown here is derived from an EMBL/GenBank/DDBJ whole genome shotgun (WGS) entry which is preliminary data.</text>
</comment>
<organism evidence="12 13">
    <name type="scientific">Orchesella dallaii</name>
    <dbReference type="NCBI Taxonomy" id="48710"/>
    <lineage>
        <taxon>Eukaryota</taxon>
        <taxon>Metazoa</taxon>
        <taxon>Ecdysozoa</taxon>
        <taxon>Arthropoda</taxon>
        <taxon>Hexapoda</taxon>
        <taxon>Collembola</taxon>
        <taxon>Entomobryomorpha</taxon>
        <taxon>Entomobryoidea</taxon>
        <taxon>Orchesellidae</taxon>
        <taxon>Orchesellinae</taxon>
        <taxon>Orchesella</taxon>
    </lineage>
</organism>
<dbReference type="PANTHER" id="PTHR10762">
    <property type="entry name" value="DIPHTHAMIDE BIOSYNTHESIS PROTEIN"/>
    <property type="match status" value="1"/>
</dbReference>
<proteinExistence type="inferred from homology"/>
<evidence type="ECO:0000313" key="13">
    <source>
        <dbReference type="Proteomes" id="UP001642540"/>
    </source>
</evidence>
<evidence type="ECO:0000313" key="12">
    <source>
        <dbReference type="EMBL" id="CAL8113838.1"/>
    </source>
</evidence>
<keyword evidence="5 11" id="KW-0808">Transferase</keyword>
<dbReference type="Gene3D" id="3.40.50.11840">
    <property type="entry name" value="Diphthamide synthesis DPH1/DPH2 domain 1"/>
    <property type="match status" value="1"/>
</dbReference>
<keyword evidence="6 11" id="KW-0949">S-adenosyl-L-methionine</keyword>
<comment type="function">
    <text evidence="11">Catalyzes the first step of diphthamide biosynthesis, a post-translational modification of histidine which occurs in elongation factor 2.</text>
</comment>
<dbReference type="InterPro" id="IPR042263">
    <property type="entry name" value="DPH1/DPH2_1"/>
</dbReference>
<evidence type="ECO:0000256" key="6">
    <source>
        <dbReference type="ARBA" id="ARBA00022691"/>
    </source>
</evidence>
<dbReference type="PIRSF" id="PIRSF004967">
    <property type="entry name" value="DPH1"/>
    <property type="match status" value="1"/>
</dbReference>
<evidence type="ECO:0000256" key="4">
    <source>
        <dbReference type="ARBA" id="ARBA00021915"/>
    </source>
</evidence>
<protein>
    <recommendedName>
        <fullName evidence="4 11">2-(3-amino-3-carboxypropyl)histidine synthase subunit 1</fullName>
        <ecNumber evidence="3 11">2.5.1.108</ecNumber>
    </recommendedName>
</protein>
<comment type="similarity">
    <text evidence="2 11">Belongs to the DPH1/DPH2 family. DPH1 subfamily.</text>
</comment>
<dbReference type="InterPro" id="IPR035435">
    <property type="entry name" value="DPH1/DPH2_euk_archaea"/>
</dbReference>
<evidence type="ECO:0000256" key="3">
    <source>
        <dbReference type="ARBA" id="ARBA00012221"/>
    </source>
</evidence>
<dbReference type="EC" id="2.5.1.108" evidence="3 11"/>
<keyword evidence="7" id="KW-0479">Metal-binding</keyword>
<dbReference type="Gene3D" id="3.40.50.11850">
    <property type="entry name" value="Diphthamide synthesis DPH1/DPH2 domain 2"/>
    <property type="match status" value="1"/>
</dbReference>
<evidence type="ECO:0000256" key="1">
    <source>
        <dbReference type="ARBA" id="ARBA00005156"/>
    </source>
</evidence>